<name>A0AAV4G794_9GAST</name>
<dbReference type="Proteomes" id="UP000762676">
    <property type="component" value="Unassembled WGS sequence"/>
</dbReference>
<keyword evidence="2" id="KW-1185">Reference proteome</keyword>
<evidence type="ECO:0000313" key="2">
    <source>
        <dbReference type="Proteomes" id="UP000762676"/>
    </source>
</evidence>
<sequence length="145" mass="16000">MADTPPTVFMAYDVPVSTFNGASLFEDFEEEVGVLLRSRPGLNDQQKKDLIFRHLGRDARRELACQPAQCTAEGLLYCAHCGKSTETAGLSPSWTWSSTPADREHMKQYATSAIDCTSYTEPLKMANNGMEPALTSYLGTNLLQD</sequence>
<reference evidence="1 2" key="1">
    <citation type="journal article" date="2021" name="Elife">
        <title>Chloroplast acquisition without the gene transfer in kleptoplastic sea slugs, Plakobranchus ocellatus.</title>
        <authorList>
            <person name="Maeda T."/>
            <person name="Takahashi S."/>
            <person name="Yoshida T."/>
            <person name="Shimamura S."/>
            <person name="Takaki Y."/>
            <person name="Nagai Y."/>
            <person name="Toyoda A."/>
            <person name="Suzuki Y."/>
            <person name="Arimoto A."/>
            <person name="Ishii H."/>
            <person name="Satoh N."/>
            <person name="Nishiyama T."/>
            <person name="Hasebe M."/>
            <person name="Maruyama T."/>
            <person name="Minagawa J."/>
            <person name="Obokata J."/>
            <person name="Shigenobu S."/>
        </authorList>
    </citation>
    <scope>NUCLEOTIDE SEQUENCE [LARGE SCALE GENOMIC DNA]</scope>
</reference>
<protein>
    <submittedName>
        <fullName evidence="1">Uncharacterized protein</fullName>
    </submittedName>
</protein>
<dbReference type="AlphaFoldDB" id="A0AAV4G794"/>
<dbReference type="EMBL" id="BMAT01011872">
    <property type="protein sequence ID" value="GFR81334.1"/>
    <property type="molecule type" value="Genomic_DNA"/>
</dbReference>
<gene>
    <name evidence="1" type="ORF">ElyMa_005922400</name>
</gene>
<organism evidence="1 2">
    <name type="scientific">Elysia marginata</name>
    <dbReference type="NCBI Taxonomy" id="1093978"/>
    <lineage>
        <taxon>Eukaryota</taxon>
        <taxon>Metazoa</taxon>
        <taxon>Spiralia</taxon>
        <taxon>Lophotrochozoa</taxon>
        <taxon>Mollusca</taxon>
        <taxon>Gastropoda</taxon>
        <taxon>Heterobranchia</taxon>
        <taxon>Euthyneura</taxon>
        <taxon>Panpulmonata</taxon>
        <taxon>Sacoglossa</taxon>
        <taxon>Placobranchoidea</taxon>
        <taxon>Plakobranchidae</taxon>
        <taxon>Elysia</taxon>
    </lineage>
</organism>
<evidence type="ECO:0000313" key="1">
    <source>
        <dbReference type="EMBL" id="GFR81334.1"/>
    </source>
</evidence>
<accession>A0AAV4G794</accession>
<comment type="caution">
    <text evidence="1">The sequence shown here is derived from an EMBL/GenBank/DDBJ whole genome shotgun (WGS) entry which is preliminary data.</text>
</comment>
<proteinExistence type="predicted"/>